<comment type="caution">
    <text evidence="1">The sequence shown here is derived from an EMBL/GenBank/DDBJ whole genome shotgun (WGS) entry which is preliminary data.</text>
</comment>
<dbReference type="EMBL" id="JBFXLU010000377">
    <property type="protein sequence ID" value="KAL2828080.1"/>
    <property type="molecule type" value="Genomic_DNA"/>
</dbReference>
<reference evidence="1 2" key="1">
    <citation type="submission" date="2024-07" db="EMBL/GenBank/DDBJ databases">
        <title>Section-level genome sequencing and comparative genomics of Aspergillus sections Usti and Cavernicolus.</title>
        <authorList>
            <consortium name="Lawrence Berkeley National Laboratory"/>
            <person name="Nybo J.L."/>
            <person name="Vesth T.C."/>
            <person name="Theobald S."/>
            <person name="Frisvad J.C."/>
            <person name="Larsen T.O."/>
            <person name="Kjaerboelling I."/>
            <person name="Rothschild-Mancinelli K."/>
            <person name="Lyhne E.K."/>
            <person name="Kogle M.E."/>
            <person name="Barry K."/>
            <person name="Clum A."/>
            <person name="Na H."/>
            <person name="Ledsgaard L."/>
            <person name="Lin J."/>
            <person name="Lipzen A."/>
            <person name="Kuo A."/>
            <person name="Riley R."/>
            <person name="Mondo S."/>
            <person name="Labutti K."/>
            <person name="Haridas S."/>
            <person name="Pangalinan J."/>
            <person name="Salamov A.A."/>
            <person name="Simmons B.A."/>
            <person name="Magnuson J.K."/>
            <person name="Chen J."/>
            <person name="Drula E."/>
            <person name="Henrissat B."/>
            <person name="Wiebenga A."/>
            <person name="Lubbers R.J."/>
            <person name="Gomes A.C."/>
            <person name="Makela M.R."/>
            <person name="Stajich J."/>
            <person name="Grigoriev I.V."/>
            <person name="Mortensen U.H."/>
            <person name="De Vries R.P."/>
            <person name="Baker S.E."/>
            <person name="Andersen M.R."/>
        </authorList>
    </citation>
    <scope>NUCLEOTIDE SEQUENCE [LARGE SCALE GENOMIC DNA]</scope>
    <source>
        <strain evidence="1 2">CBS 123904</strain>
    </source>
</reference>
<accession>A0ABR4IJZ2</accession>
<evidence type="ECO:0008006" key="3">
    <source>
        <dbReference type="Google" id="ProtNLM"/>
    </source>
</evidence>
<evidence type="ECO:0000313" key="2">
    <source>
        <dbReference type="Proteomes" id="UP001610446"/>
    </source>
</evidence>
<dbReference type="SUPFAM" id="SSF48403">
    <property type="entry name" value="Ankyrin repeat"/>
    <property type="match status" value="1"/>
</dbReference>
<evidence type="ECO:0000313" key="1">
    <source>
        <dbReference type="EMBL" id="KAL2828080.1"/>
    </source>
</evidence>
<protein>
    <recommendedName>
        <fullName evidence="3">Ankyrin repeat-containing domain protein</fullName>
    </recommendedName>
</protein>
<proteinExistence type="predicted"/>
<sequence>MLVAAGEDINEPAPLMLEGTAIQAAAIAGHAEMAAAAGGNIAIVKRLLQQGADVTAPVAEYDGCTPLQHKAPNKRLQRLKEALDHRHATNVMLSALSGLCSGLHPDERVWKLVLETMAAYAGPLRRAFMQRAWRRIVALGGASMPVDALALLLESGAGMNDLHPVMQITCLQTAIYHGTSQRPDSFSAAHHEGTPLQEAIKQPWEDVIDMLLVRGVDVNAPPAHHKGGTAL</sequence>
<dbReference type="Pfam" id="PF00023">
    <property type="entry name" value="Ank"/>
    <property type="match status" value="1"/>
</dbReference>
<organism evidence="1 2">
    <name type="scientific">Aspergillus pseudoustus</name>
    <dbReference type="NCBI Taxonomy" id="1810923"/>
    <lineage>
        <taxon>Eukaryota</taxon>
        <taxon>Fungi</taxon>
        <taxon>Dikarya</taxon>
        <taxon>Ascomycota</taxon>
        <taxon>Pezizomycotina</taxon>
        <taxon>Eurotiomycetes</taxon>
        <taxon>Eurotiomycetidae</taxon>
        <taxon>Eurotiales</taxon>
        <taxon>Aspergillaceae</taxon>
        <taxon>Aspergillus</taxon>
        <taxon>Aspergillus subgen. Nidulantes</taxon>
    </lineage>
</organism>
<dbReference type="Proteomes" id="UP001610446">
    <property type="component" value="Unassembled WGS sequence"/>
</dbReference>
<keyword evidence="2" id="KW-1185">Reference proteome</keyword>
<dbReference type="InterPro" id="IPR002110">
    <property type="entry name" value="Ankyrin_rpt"/>
</dbReference>
<dbReference type="Gene3D" id="1.25.40.20">
    <property type="entry name" value="Ankyrin repeat-containing domain"/>
    <property type="match status" value="2"/>
</dbReference>
<gene>
    <name evidence="1" type="ORF">BJY01DRAFT_255493</name>
</gene>
<name>A0ABR4IJZ2_9EURO</name>
<dbReference type="InterPro" id="IPR036770">
    <property type="entry name" value="Ankyrin_rpt-contain_sf"/>
</dbReference>